<dbReference type="PANTHER" id="PTHR43531:SF11">
    <property type="entry name" value="METHYL-ACCEPTING CHEMOTAXIS PROTEIN 3"/>
    <property type="match status" value="1"/>
</dbReference>
<dbReference type="GO" id="GO:0007165">
    <property type="term" value="P:signal transduction"/>
    <property type="evidence" value="ECO:0007669"/>
    <property type="project" value="UniProtKB-KW"/>
</dbReference>
<gene>
    <name evidence="16" type="ordered locus">Fraau_2460</name>
</gene>
<evidence type="ECO:0000259" key="14">
    <source>
        <dbReference type="PROSITE" id="PS50111"/>
    </source>
</evidence>
<feature type="transmembrane region" description="Helical" evidence="13">
    <location>
        <begin position="219"/>
        <end position="240"/>
    </location>
</feature>
<feature type="transmembrane region" description="Helical" evidence="13">
    <location>
        <begin position="41"/>
        <end position="63"/>
    </location>
</feature>
<feature type="compositionally biased region" description="Low complexity" evidence="12">
    <location>
        <begin position="303"/>
        <end position="313"/>
    </location>
</feature>
<dbReference type="InterPro" id="IPR003122">
    <property type="entry name" value="Tar_rcpt_lig-bd"/>
</dbReference>
<name>H8L6E6_FRAAD</name>
<dbReference type="OrthoDB" id="6052907at2"/>
<feature type="region of interest" description="Disordered" evidence="12">
    <location>
        <begin position="302"/>
        <end position="330"/>
    </location>
</feature>
<dbReference type="AlphaFoldDB" id="H8L6E6"/>
<dbReference type="EMBL" id="CP003350">
    <property type="protein sequence ID" value="AFC86823.1"/>
    <property type="molecule type" value="Genomic_DNA"/>
</dbReference>
<comment type="subcellular location">
    <subcellularLocation>
        <location evidence="1">Cell inner membrane</location>
        <topology evidence="1">Multi-pass membrane protein</topology>
    </subcellularLocation>
</comment>
<organism evidence="16 17">
    <name type="scientific">Frateuria aurantia (strain ATCC 33424 / DSM 6220 / KCTC 2777 / LMG 1558 / NBRC 3245 / NCIMB 13370)</name>
    <name type="common">Acetobacter aurantius</name>
    <dbReference type="NCBI Taxonomy" id="767434"/>
    <lineage>
        <taxon>Bacteria</taxon>
        <taxon>Pseudomonadati</taxon>
        <taxon>Pseudomonadota</taxon>
        <taxon>Gammaproteobacteria</taxon>
        <taxon>Lysobacterales</taxon>
        <taxon>Rhodanobacteraceae</taxon>
        <taxon>Frateuria</taxon>
    </lineage>
</organism>
<dbReference type="Gene3D" id="1.10.287.950">
    <property type="entry name" value="Methyl-accepting chemotaxis protein"/>
    <property type="match status" value="1"/>
</dbReference>
<dbReference type="PROSITE" id="PS50111">
    <property type="entry name" value="CHEMOTAXIS_TRANSDUC_2"/>
    <property type="match status" value="1"/>
</dbReference>
<dbReference type="SUPFAM" id="SSF58104">
    <property type="entry name" value="Methyl-accepting chemotaxis protein (MCP) signaling domain"/>
    <property type="match status" value="1"/>
</dbReference>
<evidence type="ECO:0000256" key="12">
    <source>
        <dbReference type="SAM" id="MobiDB-lite"/>
    </source>
</evidence>
<feature type="domain" description="Methyl-accepting transducer" evidence="14">
    <location>
        <begin position="298"/>
        <end position="527"/>
    </location>
</feature>
<evidence type="ECO:0000256" key="9">
    <source>
        <dbReference type="ARBA" id="ARBA00023224"/>
    </source>
</evidence>
<dbReference type="eggNOG" id="COG0840">
    <property type="taxonomic scope" value="Bacteria"/>
</dbReference>
<keyword evidence="3" id="KW-0488">Methylation</keyword>
<feature type="region of interest" description="Disordered" evidence="12">
    <location>
        <begin position="1"/>
        <end position="26"/>
    </location>
</feature>
<keyword evidence="7 13" id="KW-1133">Transmembrane helix</keyword>
<dbReference type="GO" id="GO:0006935">
    <property type="term" value="P:chemotaxis"/>
    <property type="evidence" value="ECO:0007669"/>
    <property type="project" value="UniProtKB-KW"/>
</dbReference>
<accession>H8L6E6</accession>
<dbReference type="InterPro" id="IPR051310">
    <property type="entry name" value="MCP_chemotaxis"/>
</dbReference>
<dbReference type="PROSITE" id="PS50885">
    <property type="entry name" value="HAMP"/>
    <property type="match status" value="1"/>
</dbReference>
<proteinExistence type="inferred from homology"/>
<dbReference type="HOGENOM" id="CLU_000445_107_16_6"/>
<evidence type="ECO:0000256" key="7">
    <source>
        <dbReference type="ARBA" id="ARBA00022989"/>
    </source>
</evidence>
<dbReference type="Pfam" id="PF00672">
    <property type="entry name" value="HAMP"/>
    <property type="match status" value="1"/>
</dbReference>
<keyword evidence="9 11" id="KW-0807">Transducer</keyword>
<dbReference type="InterPro" id="IPR003660">
    <property type="entry name" value="HAMP_dom"/>
</dbReference>
<dbReference type="PANTHER" id="PTHR43531">
    <property type="entry name" value="PROTEIN ICFG"/>
    <property type="match status" value="1"/>
</dbReference>
<dbReference type="GO" id="GO:0005886">
    <property type="term" value="C:plasma membrane"/>
    <property type="evidence" value="ECO:0007669"/>
    <property type="project" value="UniProtKB-SubCell"/>
</dbReference>
<evidence type="ECO:0000256" key="2">
    <source>
        <dbReference type="ARBA" id="ARBA00022475"/>
    </source>
</evidence>
<dbReference type="InterPro" id="IPR004090">
    <property type="entry name" value="Chemotax_Me-accpt_rcpt"/>
</dbReference>
<keyword evidence="4" id="KW-0145">Chemotaxis</keyword>
<dbReference type="STRING" id="767434.Fraau_2460"/>
<keyword evidence="6 13" id="KW-0812">Transmembrane</keyword>
<protein>
    <submittedName>
        <fullName evidence="16">Methyl-accepting chemotaxis protein</fullName>
    </submittedName>
</protein>
<keyword evidence="2" id="KW-1003">Cell membrane</keyword>
<evidence type="ECO:0000256" key="11">
    <source>
        <dbReference type="PROSITE-ProRule" id="PRU00284"/>
    </source>
</evidence>
<evidence type="ECO:0000256" key="5">
    <source>
        <dbReference type="ARBA" id="ARBA00022519"/>
    </source>
</evidence>
<feature type="compositionally biased region" description="Low complexity" evidence="12">
    <location>
        <begin position="8"/>
        <end position="22"/>
    </location>
</feature>
<keyword evidence="8 13" id="KW-0472">Membrane</keyword>
<dbReference type="SMART" id="SM00304">
    <property type="entry name" value="HAMP"/>
    <property type="match status" value="1"/>
</dbReference>
<evidence type="ECO:0000313" key="16">
    <source>
        <dbReference type="EMBL" id="AFC86823.1"/>
    </source>
</evidence>
<evidence type="ECO:0000256" key="4">
    <source>
        <dbReference type="ARBA" id="ARBA00022500"/>
    </source>
</evidence>
<evidence type="ECO:0000256" key="8">
    <source>
        <dbReference type="ARBA" id="ARBA00023136"/>
    </source>
</evidence>
<evidence type="ECO:0000256" key="1">
    <source>
        <dbReference type="ARBA" id="ARBA00004429"/>
    </source>
</evidence>
<evidence type="ECO:0000256" key="10">
    <source>
        <dbReference type="ARBA" id="ARBA00029447"/>
    </source>
</evidence>
<dbReference type="GO" id="GO:0004888">
    <property type="term" value="F:transmembrane signaling receptor activity"/>
    <property type="evidence" value="ECO:0007669"/>
    <property type="project" value="InterPro"/>
</dbReference>
<evidence type="ECO:0000256" key="3">
    <source>
        <dbReference type="ARBA" id="ARBA00022481"/>
    </source>
</evidence>
<dbReference type="InterPro" id="IPR004089">
    <property type="entry name" value="MCPsignal_dom"/>
</dbReference>
<evidence type="ECO:0000313" key="17">
    <source>
        <dbReference type="Proteomes" id="UP000005234"/>
    </source>
</evidence>
<keyword evidence="17" id="KW-1185">Reference proteome</keyword>
<evidence type="ECO:0000256" key="6">
    <source>
        <dbReference type="ARBA" id="ARBA00022692"/>
    </source>
</evidence>
<dbReference type="CDD" id="cd06225">
    <property type="entry name" value="HAMP"/>
    <property type="match status" value="1"/>
</dbReference>
<dbReference type="PRINTS" id="PR00260">
    <property type="entry name" value="CHEMTRNSDUCR"/>
</dbReference>
<dbReference type="Proteomes" id="UP000005234">
    <property type="component" value="Chromosome"/>
</dbReference>
<dbReference type="Pfam" id="PF02203">
    <property type="entry name" value="TarH"/>
    <property type="match status" value="1"/>
</dbReference>
<dbReference type="Pfam" id="PF00015">
    <property type="entry name" value="MCPsignal"/>
    <property type="match status" value="1"/>
</dbReference>
<keyword evidence="5" id="KW-0997">Cell inner membrane</keyword>
<dbReference type="KEGG" id="fau:Fraau_2460"/>
<sequence>MTDDEDVPAFPSASASPATASPRSRRQRLTELGSLSLRARLLLRLVVVTLVLFGLGGSAWLALAKSSRQMASLVSDTLRPVAELGRIQNDYADALNAVTHAAMARLPSAVDIALDTMQAEQADIGRRWQSLTATPWVQSHKAWLNTTAAHRQALDESLQQSMQLLRAGNFDIAVLQVSSDTQSAFSPLHADFSNMFEQAVTIGTAVVDHNHREHQHLGWLLAGLTVLTAAGLLIFDSWLIRSMSRRLASAIQQARTVAAGQLGQPFKPGPADEIGQLLRALQQMDLALASVVEQVRGGARHVQQASEQSASESTALRDRTLHQSQQLQASSRAIDRISDMIARSKEHSALARSAADAAADLTGQGQQLAQAMQASMLEIQCSGRNLSEIVEQLDDIALQTRLLALNAAVEAAHAGEHGRGFAVVAEEVGRLARQTAEALSHAQQLLAGNQATIQDGSARAGHCGEVLDQIADRVQHLQQTMLDIDEQSRHQHQETLQITSMMRALESLTRHHAEAADKAHLNAEGLQSQARLLQDRIGFFQPHEASSS</sequence>
<reference evidence="16" key="1">
    <citation type="submission" date="2012-02" db="EMBL/GenBank/DDBJ databases">
        <title>The complete genome of Frateuria aurantia DSM 6220.</title>
        <authorList>
            <consortium name="US DOE Joint Genome Institute (JGI-PGF)"/>
            <person name="Lucas S."/>
            <person name="Copeland A."/>
            <person name="Lapidus A."/>
            <person name="Glavina del Rio T."/>
            <person name="Dalin E."/>
            <person name="Tice H."/>
            <person name="Bruce D."/>
            <person name="Goodwin L."/>
            <person name="Pitluck S."/>
            <person name="Peters L."/>
            <person name="Ovchinnikova G."/>
            <person name="Teshima H."/>
            <person name="Kyrpides N."/>
            <person name="Mavromatis K."/>
            <person name="Ivanova N."/>
            <person name="Brettin T."/>
            <person name="Detter J.C."/>
            <person name="Han C."/>
            <person name="Larimer F."/>
            <person name="Land M."/>
            <person name="Hauser L."/>
            <person name="Markowitz V."/>
            <person name="Cheng J.-F."/>
            <person name="Hugenholtz P."/>
            <person name="Woyke T."/>
            <person name="Wu D."/>
            <person name="Brambilla E."/>
            <person name="Klenk H.-P."/>
            <person name="Eisen J.A."/>
        </authorList>
    </citation>
    <scope>NUCLEOTIDE SEQUENCE</scope>
    <source>
        <strain evidence="16">DSM 6220</strain>
    </source>
</reference>
<evidence type="ECO:0000259" key="15">
    <source>
        <dbReference type="PROSITE" id="PS50885"/>
    </source>
</evidence>
<comment type="similarity">
    <text evidence="10">Belongs to the methyl-accepting chemotaxis (MCP) protein family.</text>
</comment>
<dbReference type="SMART" id="SM00283">
    <property type="entry name" value="MA"/>
    <property type="match status" value="1"/>
</dbReference>
<evidence type="ECO:0000256" key="13">
    <source>
        <dbReference type="SAM" id="Phobius"/>
    </source>
</evidence>
<feature type="domain" description="HAMP" evidence="15">
    <location>
        <begin position="241"/>
        <end position="293"/>
    </location>
</feature>